<dbReference type="AlphaFoldDB" id="A0A0C2CRJ6"/>
<feature type="domain" description="Fibrinogen C-terminal" evidence="1">
    <location>
        <begin position="47"/>
        <end position="100"/>
    </location>
</feature>
<gene>
    <name evidence="2" type="ORF">DB30_01741</name>
</gene>
<sequence length="309" mass="32986">MCKGPSCDDGIVSGVESDVDCGPGCEPCQLGQSCLSNNDCETAGCIDETCRYAYSCAELHSIGQGLGDGRYWIDPDGPQGSSAFEVHCEMDLAGGGWTLVLISSDDGQDTWTWDNRAWLGADVTIVGTLDEIDHDFKSRAYNELPFADLLFTHAPSTIWAQYDDVGDGGDLGNFVAAIDVPDCNPDLGGNGFKMTDGTLMSSEFEQNPMLCDTDLYFNVGDHEWEYFDGCPDLGSSYNNAAYGPVWNAGRNHGCDFDDPGYATLGPMNPCGECGDAAAIEYTVMGFGEPLAINTGAAGAAGNFMRVYVR</sequence>
<evidence type="ECO:0000313" key="3">
    <source>
        <dbReference type="Proteomes" id="UP000031599"/>
    </source>
</evidence>
<accession>A0A0C2CRJ6</accession>
<dbReference type="PROSITE" id="PS51406">
    <property type="entry name" value="FIBRINOGEN_C_2"/>
    <property type="match status" value="1"/>
</dbReference>
<dbReference type="Proteomes" id="UP000031599">
    <property type="component" value="Unassembled WGS sequence"/>
</dbReference>
<evidence type="ECO:0000259" key="1">
    <source>
        <dbReference type="PROSITE" id="PS51406"/>
    </source>
</evidence>
<evidence type="ECO:0000313" key="2">
    <source>
        <dbReference type="EMBL" id="KIG12265.1"/>
    </source>
</evidence>
<dbReference type="InterPro" id="IPR002181">
    <property type="entry name" value="Fibrinogen_a/b/g_C_dom"/>
</dbReference>
<organism evidence="2 3">
    <name type="scientific">Enhygromyxa salina</name>
    <dbReference type="NCBI Taxonomy" id="215803"/>
    <lineage>
        <taxon>Bacteria</taxon>
        <taxon>Pseudomonadati</taxon>
        <taxon>Myxococcota</taxon>
        <taxon>Polyangia</taxon>
        <taxon>Nannocystales</taxon>
        <taxon>Nannocystaceae</taxon>
        <taxon>Enhygromyxa</taxon>
    </lineage>
</organism>
<dbReference type="EMBL" id="JMCC02000140">
    <property type="protein sequence ID" value="KIG12265.1"/>
    <property type="molecule type" value="Genomic_DNA"/>
</dbReference>
<proteinExistence type="predicted"/>
<dbReference type="SUPFAM" id="SSF56496">
    <property type="entry name" value="Fibrinogen C-terminal domain-like"/>
    <property type="match status" value="1"/>
</dbReference>
<reference evidence="2 3" key="1">
    <citation type="submission" date="2014-12" db="EMBL/GenBank/DDBJ databases">
        <title>Genome assembly of Enhygromyxa salina DSM 15201.</title>
        <authorList>
            <person name="Sharma G."/>
            <person name="Subramanian S."/>
        </authorList>
    </citation>
    <scope>NUCLEOTIDE SEQUENCE [LARGE SCALE GENOMIC DNA]</scope>
    <source>
        <strain evidence="2 3">DSM 15201</strain>
    </source>
</reference>
<dbReference type="InterPro" id="IPR036056">
    <property type="entry name" value="Fibrinogen-like_C"/>
</dbReference>
<name>A0A0C2CRJ6_9BACT</name>
<dbReference type="NCBIfam" id="NF040941">
    <property type="entry name" value="GGGWT_bact"/>
    <property type="match status" value="1"/>
</dbReference>
<dbReference type="Gene3D" id="2.60.120.1000">
    <property type="match status" value="1"/>
</dbReference>
<comment type="caution">
    <text evidence="2">The sequence shown here is derived from an EMBL/GenBank/DDBJ whole genome shotgun (WGS) entry which is preliminary data.</text>
</comment>
<protein>
    <recommendedName>
        <fullName evidence="1">Fibrinogen C-terminal domain-containing protein</fullName>
    </recommendedName>
</protein>